<dbReference type="PROSITE" id="PS00134">
    <property type="entry name" value="TRYPSIN_HIS"/>
    <property type="match status" value="1"/>
</dbReference>
<evidence type="ECO:0000313" key="2">
    <source>
        <dbReference type="EMBL" id="MBQ0933945.1"/>
    </source>
</evidence>
<dbReference type="InterPro" id="IPR009003">
    <property type="entry name" value="Peptidase_S1_PA"/>
</dbReference>
<feature type="signal peptide" evidence="1">
    <location>
        <begin position="1"/>
        <end position="23"/>
    </location>
</feature>
<keyword evidence="3" id="KW-1185">Reference proteome</keyword>
<protein>
    <submittedName>
        <fullName evidence="2">Trypsin-like peptidase domain-containing protein</fullName>
    </submittedName>
</protein>
<dbReference type="InterPro" id="IPR018114">
    <property type="entry name" value="TRYPSIN_HIS"/>
</dbReference>
<name>A0ABS5DS72_9BURK</name>
<dbReference type="Gene3D" id="2.40.10.10">
    <property type="entry name" value="Trypsin-like serine proteases"/>
    <property type="match status" value="2"/>
</dbReference>
<sequence length="447" mass="45990">MRSLPRLMATAAAALCLVGAAWAAPAALPHELRAYSFASPEQVAQGRGEVVASHTVEAAGAPWVRLQFKDVRLMPGSKLRITSLQDGAVQELNARTLHQWRNTSAYFNGEAVRVELLAGKGTKGNRFAVSHVMVGQVPVQTESQCGATDDRVPSNAPDRARLVNVGCTVNLMSNGCFVTAGHCLASPGSVNVVEFNVPPSASNGAIVHPAPKDQYVPTTNRQFKNSGVGKDWGVFTTSPNATTGLTALQAQGSSLNFATAVPAVGADVVITGYGVDSGSANQTQQVSNGPIVNVNTTAQSLQYKSDTEGGNSGSVVLSGGNVVAIHTHGGCTTSGTGGNQGTLYTNPDLQAAFTQVCGATPTPPTCSSIRSVKASCSAKGKITVNVRLTDSSHDGQSVVVAIDGASQDAPINGDLARASLTRQASGSHTYELIDPEGCVAPKTVVCP</sequence>
<organism evidence="2 3">
    <name type="scientific">Ideonella paludis</name>
    <dbReference type="NCBI Taxonomy" id="1233411"/>
    <lineage>
        <taxon>Bacteria</taxon>
        <taxon>Pseudomonadati</taxon>
        <taxon>Pseudomonadota</taxon>
        <taxon>Betaproteobacteria</taxon>
        <taxon>Burkholderiales</taxon>
        <taxon>Sphaerotilaceae</taxon>
        <taxon>Ideonella</taxon>
    </lineage>
</organism>
<keyword evidence="1" id="KW-0732">Signal</keyword>
<dbReference type="SUPFAM" id="SSF50494">
    <property type="entry name" value="Trypsin-like serine proteases"/>
    <property type="match status" value="1"/>
</dbReference>
<dbReference type="RefSeq" id="WP_210805370.1">
    <property type="nucleotide sequence ID" value="NZ_JAGQDG010000001.1"/>
</dbReference>
<comment type="caution">
    <text evidence="2">The sequence shown here is derived from an EMBL/GenBank/DDBJ whole genome shotgun (WGS) entry which is preliminary data.</text>
</comment>
<dbReference type="InterPro" id="IPR043504">
    <property type="entry name" value="Peptidase_S1_PA_chymotrypsin"/>
</dbReference>
<dbReference type="Pfam" id="PF13365">
    <property type="entry name" value="Trypsin_2"/>
    <property type="match status" value="1"/>
</dbReference>
<feature type="chain" id="PRO_5045403150" evidence="1">
    <location>
        <begin position="24"/>
        <end position="447"/>
    </location>
</feature>
<dbReference type="EMBL" id="JAGQDG010000001">
    <property type="protein sequence ID" value="MBQ0933945.1"/>
    <property type="molecule type" value="Genomic_DNA"/>
</dbReference>
<dbReference type="Proteomes" id="UP000672097">
    <property type="component" value="Unassembled WGS sequence"/>
</dbReference>
<evidence type="ECO:0000256" key="1">
    <source>
        <dbReference type="SAM" id="SignalP"/>
    </source>
</evidence>
<gene>
    <name evidence="2" type="ORF">KAK11_01305</name>
</gene>
<reference evidence="2 3" key="1">
    <citation type="submission" date="2021-04" db="EMBL/GenBank/DDBJ databases">
        <title>The genome sequence of type strain Ideonella paludis KCTC 32238.</title>
        <authorList>
            <person name="Liu Y."/>
        </authorList>
    </citation>
    <scope>NUCLEOTIDE SEQUENCE [LARGE SCALE GENOMIC DNA]</scope>
    <source>
        <strain evidence="2 3">KCTC 32238</strain>
    </source>
</reference>
<proteinExistence type="predicted"/>
<accession>A0ABS5DS72</accession>
<evidence type="ECO:0000313" key="3">
    <source>
        <dbReference type="Proteomes" id="UP000672097"/>
    </source>
</evidence>